<dbReference type="Proteomes" id="UP000267289">
    <property type="component" value="Unassembled WGS sequence"/>
</dbReference>
<name>A0A498Q8E7_9MYCO</name>
<dbReference type="Pfam" id="PF01548">
    <property type="entry name" value="DEDD_Tnp_IS110"/>
    <property type="match status" value="1"/>
</dbReference>
<sequence length="249" mass="28077">MGQKSRRKPTPVQSSVPVEIPDAEHELVMERAAAIDLAKASGKVCVRLPGKSGRRFSRVWDVPARTGAITELAAQLVELGIEKVTVESTSDYWRIWYYLLEDTGLDVQLVNARDVKNVPGRPKTDKLDAVWLAKLTEKGLLRPSFVPPAPIRVLRDYTRLREDLTRERSRYWQRLEKLLEDAAIKVSAVASTLDTLSTRDMVEALIAGERDPRRLADLARGRMKTKRSELITALIRKQGDLGARKLDAR</sequence>
<evidence type="ECO:0000313" key="2">
    <source>
        <dbReference type="EMBL" id="VBA40675.1"/>
    </source>
</evidence>
<dbReference type="EMBL" id="UPHQ01000164">
    <property type="protein sequence ID" value="VBA40675.1"/>
    <property type="molecule type" value="Genomic_DNA"/>
</dbReference>
<dbReference type="AlphaFoldDB" id="A0A498Q8E7"/>
<dbReference type="PANTHER" id="PTHR33055:SF15">
    <property type="entry name" value="TRANSPOSASE-RELATED"/>
    <property type="match status" value="1"/>
</dbReference>
<dbReference type="PANTHER" id="PTHR33055">
    <property type="entry name" value="TRANSPOSASE FOR INSERTION SEQUENCE ELEMENT IS1111A"/>
    <property type="match status" value="1"/>
</dbReference>
<dbReference type="GO" id="GO:0004803">
    <property type="term" value="F:transposase activity"/>
    <property type="evidence" value="ECO:0007669"/>
    <property type="project" value="InterPro"/>
</dbReference>
<evidence type="ECO:0000313" key="3">
    <source>
        <dbReference type="Proteomes" id="UP000267289"/>
    </source>
</evidence>
<dbReference type="GO" id="GO:0003677">
    <property type="term" value="F:DNA binding"/>
    <property type="evidence" value="ECO:0007669"/>
    <property type="project" value="InterPro"/>
</dbReference>
<proteinExistence type="predicted"/>
<gene>
    <name evidence="2" type="ORF">LAUMK13_03171</name>
</gene>
<evidence type="ECO:0000259" key="1">
    <source>
        <dbReference type="Pfam" id="PF01548"/>
    </source>
</evidence>
<dbReference type="InterPro" id="IPR047650">
    <property type="entry name" value="Transpos_IS110"/>
</dbReference>
<reference evidence="2 3" key="1">
    <citation type="submission" date="2018-09" db="EMBL/GenBank/DDBJ databases">
        <authorList>
            <person name="Tagini F."/>
        </authorList>
    </citation>
    <scope>NUCLEOTIDE SEQUENCE [LARGE SCALE GENOMIC DNA]</scope>
    <source>
        <strain evidence="2 3">MK13</strain>
    </source>
</reference>
<organism evidence="2 3">
    <name type="scientific">Mycobacterium innocens</name>
    <dbReference type="NCBI Taxonomy" id="2341083"/>
    <lineage>
        <taxon>Bacteria</taxon>
        <taxon>Bacillati</taxon>
        <taxon>Actinomycetota</taxon>
        <taxon>Actinomycetes</taxon>
        <taxon>Mycobacteriales</taxon>
        <taxon>Mycobacteriaceae</taxon>
        <taxon>Mycobacterium</taxon>
    </lineage>
</organism>
<dbReference type="InterPro" id="IPR002525">
    <property type="entry name" value="Transp_IS110-like_N"/>
</dbReference>
<feature type="domain" description="Transposase IS110-like N-terminal" evidence="1">
    <location>
        <begin position="34"/>
        <end position="181"/>
    </location>
</feature>
<dbReference type="GO" id="GO:0006313">
    <property type="term" value="P:DNA transposition"/>
    <property type="evidence" value="ECO:0007669"/>
    <property type="project" value="InterPro"/>
</dbReference>
<keyword evidence="3" id="KW-1185">Reference proteome</keyword>
<protein>
    <recommendedName>
        <fullName evidence="1">Transposase IS110-like N-terminal domain-containing protein</fullName>
    </recommendedName>
</protein>
<accession>A0A498Q8E7</accession>